<reference evidence="2" key="1">
    <citation type="submission" date="2021-11" db="EMBL/GenBank/DDBJ databases">
        <authorList>
            <person name="Schell T."/>
        </authorList>
    </citation>
    <scope>NUCLEOTIDE SEQUENCE</scope>
    <source>
        <strain evidence="2">M5</strain>
    </source>
</reference>
<protein>
    <submittedName>
        <fullName evidence="2">Uncharacterized protein</fullName>
    </submittedName>
</protein>
<feature type="region of interest" description="Disordered" evidence="1">
    <location>
        <begin position="1"/>
        <end position="32"/>
    </location>
</feature>
<comment type="caution">
    <text evidence="2">The sequence shown here is derived from an EMBL/GenBank/DDBJ whole genome shotgun (WGS) entry which is preliminary data.</text>
</comment>
<evidence type="ECO:0000313" key="3">
    <source>
        <dbReference type="Proteomes" id="UP000789390"/>
    </source>
</evidence>
<organism evidence="2 3">
    <name type="scientific">Daphnia galeata</name>
    <dbReference type="NCBI Taxonomy" id="27404"/>
    <lineage>
        <taxon>Eukaryota</taxon>
        <taxon>Metazoa</taxon>
        <taxon>Ecdysozoa</taxon>
        <taxon>Arthropoda</taxon>
        <taxon>Crustacea</taxon>
        <taxon>Branchiopoda</taxon>
        <taxon>Diplostraca</taxon>
        <taxon>Cladocera</taxon>
        <taxon>Anomopoda</taxon>
        <taxon>Daphniidae</taxon>
        <taxon>Daphnia</taxon>
    </lineage>
</organism>
<keyword evidence="3" id="KW-1185">Reference proteome</keyword>
<evidence type="ECO:0000256" key="1">
    <source>
        <dbReference type="SAM" id="MobiDB-lite"/>
    </source>
</evidence>
<dbReference type="EMBL" id="CAKKLH010000284">
    <property type="protein sequence ID" value="CAH0108429.1"/>
    <property type="molecule type" value="Genomic_DNA"/>
</dbReference>
<proteinExistence type="predicted"/>
<name>A0A8J2RTY2_9CRUS</name>
<dbReference type="Proteomes" id="UP000789390">
    <property type="component" value="Unassembled WGS sequence"/>
</dbReference>
<dbReference type="AlphaFoldDB" id="A0A8J2RTY2"/>
<accession>A0A8J2RTY2</accession>
<evidence type="ECO:0000313" key="2">
    <source>
        <dbReference type="EMBL" id="CAH0108429.1"/>
    </source>
</evidence>
<gene>
    <name evidence="2" type="ORF">DGAL_LOCUS11809</name>
</gene>
<sequence>MLAQNDLLNTCQEQSQSNGITNAPSQAPKQVDNSFAPIHSKLYRIKGENYELPQYNHMGTAGTMKS</sequence>